<protein>
    <submittedName>
        <fullName evidence="2">Uncharacterized protein</fullName>
    </submittedName>
</protein>
<dbReference type="PANTHER" id="PTHR38116">
    <property type="entry name" value="CHROMOSOME 7, WHOLE GENOME SHOTGUN SEQUENCE"/>
    <property type="match status" value="1"/>
</dbReference>
<accession>A0ABR4G4F8</accession>
<dbReference type="PANTHER" id="PTHR38116:SF1">
    <property type="entry name" value="BZIP DOMAIN-CONTAINING PROTEIN"/>
    <property type="match status" value="1"/>
</dbReference>
<keyword evidence="3" id="KW-1185">Reference proteome</keyword>
<reference evidence="2 3" key="1">
    <citation type="submission" date="2024-07" db="EMBL/GenBank/DDBJ databases">
        <title>Section-level genome sequencing and comparative genomics of Aspergillus sections Usti and Cavernicolus.</title>
        <authorList>
            <consortium name="Lawrence Berkeley National Laboratory"/>
            <person name="Nybo J.L."/>
            <person name="Vesth T.C."/>
            <person name="Theobald S."/>
            <person name="Frisvad J.C."/>
            <person name="Larsen T.O."/>
            <person name="Kjaerboelling I."/>
            <person name="Rothschild-Mancinelli K."/>
            <person name="Lyhne E.K."/>
            <person name="Kogle M.E."/>
            <person name="Barry K."/>
            <person name="Clum A."/>
            <person name="Na H."/>
            <person name="Ledsgaard L."/>
            <person name="Lin J."/>
            <person name="Lipzen A."/>
            <person name="Kuo A."/>
            <person name="Riley R."/>
            <person name="Mondo S."/>
            <person name="Labutti K."/>
            <person name="Haridas S."/>
            <person name="Pangalinan J."/>
            <person name="Salamov A.A."/>
            <person name="Simmons B.A."/>
            <person name="Magnuson J.K."/>
            <person name="Chen J."/>
            <person name="Drula E."/>
            <person name="Henrissat B."/>
            <person name="Wiebenga A."/>
            <person name="Lubbers R.J."/>
            <person name="Gomes A.C."/>
            <person name="Makela M.R."/>
            <person name="Stajich J."/>
            <person name="Grigoriev I.V."/>
            <person name="Mortensen U.H."/>
            <person name="De Vries R.P."/>
            <person name="Baker S.E."/>
            <person name="Andersen M.R."/>
        </authorList>
    </citation>
    <scope>NUCLEOTIDE SEQUENCE [LARGE SCALE GENOMIC DNA]</scope>
    <source>
        <strain evidence="2 3">CBS 209.92</strain>
    </source>
</reference>
<feature type="compositionally biased region" description="Basic and acidic residues" evidence="1">
    <location>
        <begin position="80"/>
        <end position="89"/>
    </location>
</feature>
<evidence type="ECO:0000313" key="3">
    <source>
        <dbReference type="Proteomes" id="UP001610563"/>
    </source>
</evidence>
<sequence length="317" mass="36315">MADTPLTNNETITLAHMPQQAHVWRTEDDWTGVIDRKERRKLQNRQNQRKWPTSTKSSSPESSEGTNSTATGTASSEVSVKSESEEQEITELRCAHAPPNAREYLRWFEATLHESYLLGSPKSEHLIGLTRLNVHRAISENIRAIGMDVDWMSCDDSISIFNLQSPIALSLPSSTSTTASQHLSSSTQIYPYTEKNIPPALRPTEIQKLIPHHPWLDFFPFPRMRDCLITASHLFDDDELCHDLMAFWDTRNTGATLIVWGQPWDPSNWEVTEGFLRRWGWALRGSSELLVSTNYWRRRRGERGIVWGEVLPFAKLD</sequence>
<name>A0ABR4G4F8_9EURO</name>
<organism evidence="2 3">
    <name type="scientific">Aspergillus keveii</name>
    <dbReference type="NCBI Taxonomy" id="714993"/>
    <lineage>
        <taxon>Eukaryota</taxon>
        <taxon>Fungi</taxon>
        <taxon>Dikarya</taxon>
        <taxon>Ascomycota</taxon>
        <taxon>Pezizomycotina</taxon>
        <taxon>Eurotiomycetes</taxon>
        <taxon>Eurotiomycetidae</taxon>
        <taxon>Eurotiales</taxon>
        <taxon>Aspergillaceae</taxon>
        <taxon>Aspergillus</taxon>
        <taxon>Aspergillus subgen. Nidulantes</taxon>
    </lineage>
</organism>
<dbReference type="Proteomes" id="UP001610563">
    <property type="component" value="Unassembled WGS sequence"/>
</dbReference>
<dbReference type="EMBL" id="JBFTWV010000051">
    <property type="protein sequence ID" value="KAL2793916.1"/>
    <property type="molecule type" value="Genomic_DNA"/>
</dbReference>
<gene>
    <name evidence="2" type="ORF">BJX66DRAFT_325700</name>
</gene>
<evidence type="ECO:0000313" key="2">
    <source>
        <dbReference type="EMBL" id="KAL2793916.1"/>
    </source>
</evidence>
<proteinExistence type="predicted"/>
<dbReference type="Pfam" id="PF11905">
    <property type="entry name" value="DUF3425"/>
    <property type="match status" value="1"/>
</dbReference>
<feature type="compositionally biased region" description="Low complexity" evidence="1">
    <location>
        <begin position="44"/>
        <end position="79"/>
    </location>
</feature>
<evidence type="ECO:0000256" key="1">
    <source>
        <dbReference type="SAM" id="MobiDB-lite"/>
    </source>
</evidence>
<comment type="caution">
    <text evidence="2">The sequence shown here is derived from an EMBL/GenBank/DDBJ whole genome shotgun (WGS) entry which is preliminary data.</text>
</comment>
<feature type="region of interest" description="Disordered" evidence="1">
    <location>
        <begin position="35"/>
        <end position="89"/>
    </location>
</feature>
<dbReference type="InterPro" id="IPR021833">
    <property type="entry name" value="DUF3425"/>
</dbReference>